<organism evidence="7 8">
    <name type="scientific">Arthrobacter flavus</name>
    <dbReference type="NCBI Taxonomy" id="95172"/>
    <lineage>
        <taxon>Bacteria</taxon>
        <taxon>Bacillati</taxon>
        <taxon>Actinomycetota</taxon>
        <taxon>Actinomycetes</taxon>
        <taxon>Micrococcales</taxon>
        <taxon>Micrococcaceae</taxon>
        <taxon>Arthrobacter</taxon>
    </lineage>
</organism>
<dbReference type="PANTHER" id="PTHR23514:SF13">
    <property type="entry name" value="INNER MEMBRANE PROTEIN YBJJ"/>
    <property type="match status" value="1"/>
</dbReference>
<feature type="transmembrane region" description="Helical" evidence="5">
    <location>
        <begin position="42"/>
        <end position="61"/>
    </location>
</feature>
<protein>
    <submittedName>
        <fullName evidence="7">MFS transporter</fullName>
    </submittedName>
</protein>
<feature type="domain" description="Major facilitator superfamily (MFS) profile" evidence="6">
    <location>
        <begin position="117"/>
        <end position="310"/>
    </location>
</feature>
<keyword evidence="4 5" id="KW-0472">Membrane</keyword>
<keyword evidence="2 5" id="KW-0812">Transmembrane</keyword>
<feature type="transmembrane region" description="Helical" evidence="5">
    <location>
        <begin position="117"/>
        <end position="134"/>
    </location>
</feature>
<dbReference type="SUPFAM" id="SSF103473">
    <property type="entry name" value="MFS general substrate transporter"/>
    <property type="match status" value="1"/>
</dbReference>
<gene>
    <name evidence="7" type="ORF">ACFSFX_15895</name>
</gene>
<accession>A0ABW4QBJ7</accession>
<dbReference type="EMBL" id="JBHUGA010000067">
    <property type="protein sequence ID" value="MFD1848069.1"/>
    <property type="molecule type" value="Genomic_DNA"/>
</dbReference>
<dbReference type="InterPro" id="IPR011701">
    <property type="entry name" value="MFS"/>
</dbReference>
<feature type="transmembrane region" description="Helical" evidence="5">
    <location>
        <begin position="154"/>
        <end position="171"/>
    </location>
</feature>
<dbReference type="Proteomes" id="UP001597307">
    <property type="component" value="Unassembled WGS sequence"/>
</dbReference>
<dbReference type="PANTHER" id="PTHR23514">
    <property type="entry name" value="BYPASS OF STOP CODON PROTEIN 6"/>
    <property type="match status" value="1"/>
</dbReference>
<dbReference type="Pfam" id="PF07690">
    <property type="entry name" value="MFS_1"/>
    <property type="match status" value="1"/>
</dbReference>
<proteinExistence type="predicted"/>
<dbReference type="Gene3D" id="1.20.1250.20">
    <property type="entry name" value="MFS general substrate transporter like domains"/>
    <property type="match status" value="1"/>
</dbReference>
<dbReference type="InterPro" id="IPR051788">
    <property type="entry name" value="MFS_Transporter"/>
</dbReference>
<comment type="subcellular location">
    <subcellularLocation>
        <location evidence="1">Cell membrane</location>
        <topology evidence="1">Multi-pass membrane protein</topology>
    </subcellularLocation>
</comment>
<feature type="transmembrane region" description="Helical" evidence="5">
    <location>
        <begin position="268"/>
        <end position="286"/>
    </location>
</feature>
<feature type="transmembrane region" description="Helical" evidence="5">
    <location>
        <begin position="240"/>
        <end position="262"/>
    </location>
</feature>
<keyword evidence="3 5" id="KW-1133">Transmembrane helix</keyword>
<dbReference type="RefSeq" id="WP_343881498.1">
    <property type="nucleotide sequence ID" value="NZ_BAAAIJ010000059.1"/>
</dbReference>
<keyword evidence="8" id="KW-1185">Reference proteome</keyword>
<feature type="transmembrane region" description="Helical" evidence="5">
    <location>
        <begin position="67"/>
        <end position="90"/>
    </location>
</feature>
<evidence type="ECO:0000256" key="1">
    <source>
        <dbReference type="ARBA" id="ARBA00004651"/>
    </source>
</evidence>
<evidence type="ECO:0000256" key="5">
    <source>
        <dbReference type="SAM" id="Phobius"/>
    </source>
</evidence>
<name>A0ABW4QBJ7_9MICC</name>
<reference evidence="8" key="1">
    <citation type="journal article" date="2019" name="Int. J. Syst. Evol. Microbiol.">
        <title>The Global Catalogue of Microorganisms (GCM) 10K type strain sequencing project: providing services to taxonomists for standard genome sequencing and annotation.</title>
        <authorList>
            <consortium name="The Broad Institute Genomics Platform"/>
            <consortium name="The Broad Institute Genome Sequencing Center for Infectious Disease"/>
            <person name="Wu L."/>
            <person name="Ma J."/>
        </authorList>
    </citation>
    <scope>NUCLEOTIDE SEQUENCE [LARGE SCALE GENOMIC DNA]</scope>
    <source>
        <strain evidence="8">JCM 11496</strain>
    </source>
</reference>
<comment type="caution">
    <text evidence="7">The sequence shown here is derived from an EMBL/GenBank/DDBJ whole genome shotgun (WGS) entry which is preliminary data.</text>
</comment>
<sequence>MRGGVGIALFVLGFGEGAVDVSKNDQAVRVERDWNKPIMSSLHAFFSVGAVVGAGVGAMMQSFDLHLFWSLGFGAVVVLGVMGASIRYLLPPSGPGEIEAVVSAAEDVPVRDVRRRIVALAALAFFLMLAEGVAHDWSALHAVQDIDASEAAGSLAFGAFALAMTIDRLFADRVSHRIGPVRVVRYGSAIAAGGMLIVITSTMYPVTLAGWLVFGLGLSGTVPQLFTAAGNLGAKNQGQVMARVVSAGYVGLLAGPAVIGWISHHTGLSTAFFLPFVLCLAGTLLARNAAPLAPRPYSRVDPVPRVSIRA</sequence>
<evidence type="ECO:0000256" key="2">
    <source>
        <dbReference type="ARBA" id="ARBA00022692"/>
    </source>
</evidence>
<dbReference type="CDD" id="cd17393">
    <property type="entry name" value="MFS_MosC_like"/>
    <property type="match status" value="1"/>
</dbReference>
<feature type="transmembrane region" description="Helical" evidence="5">
    <location>
        <begin position="208"/>
        <end position="228"/>
    </location>
</feature>
<evidence type="ECO:0000256" key="4">
    <source>
        <dbReference type="ARBA" id="ARBA00023136"/>
    </source>
</evidence>
<evidence type="ECO:0000256" key="3">
    <source>
        <dbReference type="ARBA" id="ARBA00022989"/>
    </source>
</evidence>
<evidence type="ECO:0000259" key="6">
    <source>
        <dbReference type="PROSITE" id="PS50850"/>
    </source>
</evidence>
<dbReference type="InterPro" id="IPR036259">
    <property type="entry name" value="MFS_trans_sf"/>
</dbReference>
<evidence type="ECO:0000313" key="7">
    <source>
        <dbReference type="EMBL" id="MFD1848069.1"/>
    </source>
</evidence>
<dbReference type="PROSITE" id="PS50850">
    <property type="entry name" value="MFS"/>
    <property type="match status" value="1"/>
</dbReference>
<evidence type="ECO:0000313" key="8">
    <source>
        <dbReference type="Proteomes" id="UP001597307"/>
    </source>
</evidence>
<feature type="transmembrane region" description="Helical" evidence="5">
    <location>
        <begin position="183"/>
        <end position="202"/>
    </location>
</feature>
<dbReference type="InterPro" id="IPR020846">
    <property type="entry name" value="MFS_dom"/>
</dbReference>